<organism evidence="1">
    <name type="scientific">Rhizophora mucronata</name>
    <name type="common">Asiatic mangrove</name>
    <dbReference type="NCBI Taxonomy" id="61149"/>
    <lineage>
        <taxon>Eukaryota</taxon>
        <taxon>Viridiplantae</taxon>
        <taxon>Streptophyta</taxon>
        <taxon>Embryophyta</taxon>
        <taxon>Tracheophyta</taxon>
        <taxon>Spermatophyta</taxon>
        <taxon>Magnoliopsida</taxon>
        <taxon>eudicotyledons</taxon>
        <taxon>Gunneridae</taxon>
        <taxon>Pentapetalae</taxon>
        <taxon>rosids</taxon>
        <taxon>fabids</taxon>
        <taxon>Malpighiales</taxon>
        <taxon>Rhizophoraceae</taxon>
        <taxon>Rhizophora</taxon>
    </lineage>
</organism>
<dbReference type="EMBL" id="GGEC01039792">
    <property type="protein sequence ID" value="MBX20276.1"/>
    <property type="molecule type" value="Transcribed_RNA"/>
</dbReference>
<protein>
    <submittedName>
        <fullName evidence="1">Uncharacterized protein</fullName>
    </submittedName>
</protein>
<reference evidence="1" key="1">
    <citation type="submission" date="2018-02" db="EMBL/GenBank/DDBJ databases">
        <title>Rhizophora mucronata_Transcriptome.</title>
        <authorList>
            <person name="Meera S.P."/>
            <person name="Sreeshan A."/>
            <person name="Augustine A."/>
        </authorList>
    </citation>
    <scope>NUCLEOTIDE SEQUENCE</scope>
    <source>
        <tissue evidence="1">Leaf</tissue>
    </source>
</reference>
<sequence>MPCKSLVEVILLESCKLKSRNSWNLKWLHIWHVEPVKAANPKRKK</sequence>
<name>A0A2P2LQP0_RHIMU</name>
<proteinExistence type="predicted"/>
<evidence type="ECO:0000313" key="1">
    <source>
        <dbReference type="EMBL" id="MBX20276.1"/>
    </source>
</evidence>
<dbReference type="AlphaFoldDB" id="A0A2P2LQP0"/>
<accession>A0A2P2LQP0</accession>